<dbReference type="KEGG" id="led:BBK82_43405"/>
<keyword evidence="4" id="KW-1185">Reference proteome</keyword>
<keyword evidence="1" id="KW-0732">Signal</keyword>
<dbReference type="InterPro" id="IPR002477">
    <property type="entry name" value="Peptidoglycan-bd-like"/>
</dbReference>
<evidence type="ECO:0000313" key="3">
    <source>
        <dbReference type="EMBL" id="ANZ41775.1"/>
    </source>
</evidence>
<sequence length="129" mass="13673">MTRKLFSLVLVVLAGVTISAGVASAAPKPAEDVSAMIRDCIDVPNRDVGRGSTGDYVREVQCLLNWAINPATHARIAVDGEFGANTEGKVRKFQQCANALGAGLVVDGRVGPRTAPHLEWWAGHSAYIC</sequence>
<dbReference type="EMBL" id="CP016793">
    <property type="protein sequence ID" value="ANZ41775.1"/>
    <property type="molecule type" value="Genomic_DNA"/>
</dbReference>
<feature type="chain" id="PRO_5008538608" description="Peptidoglycan binding-like domain-containing protein" evidence="1">
    <location>
        <begin position="26"/>
        <end position="129"/>
    </location>
</feature>
<evidence type="ECO:0000259" key="2">
    <source>
        <dbReference type="Pfam" id="PF01471"/>
    </source>
</evidence>
<reference evidence="3 4" key="1">
    <citation type="submission" date="2016-07" db="EMBL/GenBank/DDBJ databases">
        <title>Complete genome sequence of the Lentzea guizhouensis DHS C013.</title>
        <authorList>
            <person name="Cao C."/>
        </authorList>
    </citation>
    <scope>NUCLEOTIDE SEQUENCE [LARGE SCALE GENOMIC DNA]</scope>
    <source>
        <strain evidence="3 4">DHS C013</strain>
    </source>
</reference>
<feature type="domain" description="Peptidoglycan binding-like" evidence="2">
    <location>
        <begin position="54"/>
        <end position="115"/>
    </location>
</feature>
<evidence type="ECO:0000313" key="4">
    <source>
        <dbReference type="Proteomes" id="UP000093053"/>
    </source>
</evidence>
<dbReference type="AlphaFoldDB" id="A0A1B2HVR3"/>
<dbReference type="STRING" id="1586287.BBK82_43405"/>
<evidence type="ECO:0000256" key="1">
    <source>
        <dbReference type="SAM" id="SignalP"/>
    </source>
</evidence>
<dbReference type="SUPFAM" id="SSF47090">
    <property type="entry name" value="PGBD-like"/>
    <property type="match status" value="1"/>
</dbReference>
<dbReference type="InterPro" id="IPR036365">
    <property type="entry name" value="PGBD-like_sf"/>
</dbReference>
<dbReference type="Proteomes" id="UP000093053">
    <property type="component" value="Chromosome"/>
</dbReference>
<dbReference type="RefSeq" id="WP_065920110.1">
    <property type="nucleotide sequence ID" value="NZ_CP016793.1"/>
</dbReference>
<organism evidence="3 4">
    <name type="scientific">Lentzea guizhouensis</name>
    <dbReference type="NCBI Taxonomy" id="1586287"/>
    <lineage>
        <taxon>Bacteria</taxon>
        <taxon>Bacillati</taxon>
        <taxon>Actinomycetota</taxon>
        <taxon>Actinomycetes</taxon>
        <taxon>Pseudonocardiales</taxon>
        <taxon>Pseudonocardiaceae</taxon>
        <taxon>Lentzea</taxon>
    </lineage>
</organism>
<name>A0A1B2HVR3_9PSEU</name>
<dbReference type="Pfam" id="PF01471">
    <property type="entry name" value="PG_binding_1"/>
    <property type="match status" value="1"/>
</dbReference>
<proteinExistence type="predicted"/>
<dbReference type="OrthoDB" id="3700063at2"/>
<dbReference type="InterPro" id="IPR036366">
    <property type="entry name" value="PGBDSf"/>
</dbReference>
<feature type="signal peptide" evidence="1">
    <location>
        <begin position="1"/>
        <end position="25"/>
    </location>
</feature>
<dbReference type="Gene3D" id="1.10.101.10">
    <property type="entry name" value="PGBD-like superfamily/PGBD"/>
    <property type="match status" value="1"/>
</dbReference>
<accession>A0A1B2HVR3</accession>
<protein>
    <recommendedName>
        <fullName evidence="2">Peptidoglycan binding-like domain-containing protein</fullName>
    </recommendedName>
</protein>
<gene>
    <name evidence="3" type="ORF">BBK82_43405</name>
</gene>